<dbReference type="Gene3D" id="2.40.70.10">
    <property type="entry name" value="Acid Proteases"/>
    <property type="match status" value="1"/>
</dbReference>
<dbReference type="EMBL" id="CP046565">
    <property type="protein sequence ID" value="QJD28823.1"/>
    <property type="molecule type" value="Genomic_DNA"/>
</dbReference>
<sequence>MASSKDPWPGIARPYLLACAIFGLWPAGAEAGGLADQLAALAQEHGFSIEGLDRLSAEPGRTAEGGIKDRLKALLQGYNYILAESRPGRIERLVITGTARGGGKPPPSSTIPTLRIGAHHQVEAILVGPNGVPRTVSVLVDTGASTVVLPTSMINTLGFDAERLSAGISQTASGQVRTQTGVLPSVTVGPASAENVPVSFIADKRLNGAMLLGMSYLNRFRVTIDDEHDEIVLLAK</sequence>
<gene>
    <name evidence="1" type="ORF">GNH96_01825</name>
</gene>
<dbReference type="InterPro" id="IPR001969">
    <property type="entry name" value="Aspartic_peptidase_AS"/>
</dbReference>
<dbReference type="EC" id="3.4.23.-" evidence="1"/>
<evidence type="ECO:0000313" key="1">
    <source>
        <dbReference type="EMBL" id="QJD28823.1"/>
    </source>
</evidence>
<evidence type="ECO:0000313" key="2">
    <source>
        <dbReference type="Proteomes" id="UP000503004"/>
    </source>
</evidence>
<name>A0A858Q4U1_9GAMM</name>
<proteinExistence type="predicted"/>
<dbReference type="CDD" id="cd05483">
    <property type="entry name" value="retropepsin_like_bacteria"/>
    <property type="match status" value="1"/>
</dbReference>
<dbReference type="GO" id="GO:0006508">
    <property type="term" value="P:proteolysis"/>
    <property type="evidence" value="ECO:0007669"/>
    <property type="project" value="UniProtKB-KW"/>
</dbReference>
<keyword evidence="1" id="KW-0378">Hydrolase</keyword>
<protein>
    <submittedName>
        <fullName evidence="1">TIGR02281 family clan AA aspartic protease</fullName>
        <ecNumber evidence="1">3.4.23.-</ecNumber>
    </submittedName>
</protein>
<dbReference type="InterPro" id="IPR011969">
    <property type="entry name" value="Clan_AA_Asp_peptidase_C"/>
</dbReference>
<accession>A0A858Q4U1</accession>
<dbReference type="PROSITE" id="PS00141">
    <property type="entry name" value="ASP_PROTEASE"/>
    <property type="match status" value="1"/>
</dbReference>
<dbReference type="InterPro" id="IPR034122">
    <property type="entry name" value="Retropepsin-like_bacterial"/>
</dbReference>
<dbReference type="SUPFAM" id="SSF50630">
    <property type="entry name" value="Acid proteases"/>
    <property type="match status" value="1"/>
</dbReference>
<organism evidence="1 2">
    <name type="scientific">Methylococcus geothermalis</name>
    <dbReference type="NCBI Taxonomy" id="2681310"/>
    <lineage>
        <taxon>Bacteria</taxon>
        <taxon>Pseudomonadati</taxon>
        <taxon>Pseudomonadota</taxon>
        <taxon>Gammaproteobacteria</taxon>
        <taxon>Methylococcales</taxon>
        <taxon>Methylococcaceae</taxon>
        <taxon>Methylococcus</taxon>
    </lineage>
</organism>
<reference evidence="2" key="1">
    <citation type="submission" date="2019-12" db="EMBL/GenBank/DDBJ databases">
        <authorList>
            <person name="Awala S.I."/>
            <person name="Rhee S.K."/>
        </authorList>
    </citation>
    <scope>NUCLEOTIDE SEQUENCE [LARGE SCALE GENOMIC DNA]</scope>
    <source>
        <strain evidence="2">IM1</strain>
    </source>
</reference>
<keyword evidence="2" id="KW-1185">Reference proteome</keyword>
<dbReference type="AlphaFoldDB" id="A0A858Q4U1"/>
<dbReference type="KEGG" id="metu:GNH96_01825"/>
<dbReference type="NCBIfam" id="TIGR02281">
    <property type="entry name" value="clan_AA_DTGA"/>
    <property type="match status" value="1"/>
</dbReference>
<keyword evidence="1" id="KW-0645">Protease</keyword>
<dbReference type="Pfam" id="PF13650">
    <property type="entry name" value="Asp_protease_2"/>
    <property type="match status" value="1"/>
</dbReference>
<dbReference type="GO" id="GO:0004190">
    <property type="term" value="F:aspartic-type endopeptidase activity"/>
    <property type="evidence" value="ECO:0007669"/>
    <property type="project" value="InterPro"/>
</dbReference>
<dbReference type="Proteomes" id="UP000503004">
    <property type="component" value="Chromosome"/>
</dbReference>
<dbReference type="InterPro" id="IPR021109">
    <property type="entry name" value="Peptidase_aspartic_dom_sf"/>
</dbReference>
<dbReference type="RefSeq" id="WP_169601737.1">
    <property type="nucleotide sequence ID" value="NZ_CP046565.1"/>
</dbReference>